<keyword evidence="10" id="KW-0732">Signal</keyword>
<comment type="similarity">
    <text evidence="8 9">Belongs to the TonB-dependent receptor family.</text>
</comment>
<evidence type="ECO:0000259" key="12">
    <source>
        <dbReference type="Pfam" id="PF07715"/>
    </source>
</evidence>
<evidence type="ECO:0000256" key="5">
    <source>
        <dbReference type="ARBA" id="ARBA00023077"/>
    </source>
</evidence>
<keyword evidence="5 9" id="KW-0798">TonB box</keyword>
<dbReference type="EMBL" id="CP035093">
    <property type="protein sequence ID" value="QAT15101.1"/>
    <property type="molecule type" value="Genomic_DNA"/>
</dbReference>
<dbReference type="SUPFAM" id="SSF56935">
    <property type="entry name" value="Porins"/>
    <property type="match status" value="1"/>
</dbReference>
<sequence>MSVSLSPVRSPRLLLLTAAAWSGLAGAAAAQSQAQAQKAPEEVVEVADVIVTAAPYGVSHRATVIATDVLDEEALAVAPASSLGDLLAGRPGLRSTSFAPGASRPVIRGLSGPRVQVLSNGIGLIDASSISPDHAVATDPAEASRVEIIRGPATLVYGGSAIGGVVNIIDDRVPTELPEGGLSGVVSTQASSVDDGRSLFGRVTIGAGPFAFNIDGVRRKTDDYDIPSPAISRRLAEAEGVERGPGGTQANSYTDLTTWGVGGSYIGSKGFIGVSYKDTQSEYGTVAEPDVFIDLDQTREDVRGEYRFEAGPFKAIRGAYGHAEYTHTEFEGPGEPGTVFNSDGQEVRIDLVQRERNGWNGAVGVQGLSRTFEAVGAEAYIPSVDIEETGVYTVQRFDRGGLGFEGGLRFDRRTLKATPLGETVQLERQFDNWSASGAVFMRPAPGLFLGLSLARNERAPSEVELFANGLHVATAAYEAGDVDLDSEKVTTLEATAHYDKGRFSGDLHLYGSKYDGFIDERPTGESFDADGELFPIYQFVQTGADFYGFEAEGAYALWESGARKLSLEGAADYVKADTDLGPAARIPPYSATARLAWTSKPFDAAIEVRRVGLQDEVAEGEMPTDGYTLLNLSGAWRPLADRNVTVFAEARNLTNEEAREHVSFLKDIAPLPGRNLRLGVAYRF</sequence>
<feature type="domain" description="TonB-dependent receptor plug" evidence="12">
    <location>
        <begin position="61"/>
        <end position="165"/>
    </location>
</feature>
<dbReference type="InterPro" id="IPR036942">
    <property type="entry name" value="Beta-barrel_TonB_sf"/>
</dbReference>
<dbReference type="KEGG" id="bdm:EQG53_12450"/>
<evidence type="ECO:0000256" key="3">
    <source>
        <dbReference type="ARBA" id="ARBA00022452"/>
    </source>
</evidence>
<feature type="domain" description="TonB-dependent receptor-like beta-barrel" evidence="11">
    <location>
        <begin position="258"/>
        <end position="653"/>
    </location>
</feature>
<keyword evidence="3 8" id="KW-1134">Transmembrane beta strand</keyword>
<dbReference type="Gene3D" id="2.40.170.20">
    <property type="entry name" value="TonB-dependent receptor, beta-barrel domain"/>
    <property type="match status" value="1"/>
</dbReference>
<evidence type="ECO:0000256" key="8">
    <source>
        <dbReference type="PROSITE-ProRule" id="PRU01360"/>
    </source>
</evidence>
<keyword evidence="13" id="KW-0675">Receptor</keyword>
<reference evidence="14 16" key="2">
    <citation type="submission" date="2020-12" db="EMBL/GenBank/DDBJ databases">
        <title>FDA dAtabase for Regulatory Grade micrObial Sequences (FDA-ARGOS): Supporting development and validation of Infectious Disease Dx tests.</title>
        <authorList>
            <person name="Kerrigan L."/>
            <person name="Long C."/>
            <person name="Tallon L."/>
            <person name="Sadzewicz L."/>
            <person name="Zhao X."/>
            <person name="Boylan J."/>
            <person name="Ott S."/>
            <person name="Bowen H."/>
            <person name="Vavikolanu K."/>
            <person name="Mehta A."/>
            <person name="Aluvathingal J."/>
            <person name="Nadendla S."/>
            <person name="Yan Y."/>
            <person name="Sichtig H."/>
        </authorList>
    </citation>
    <scope>NUCLEOTIDE SEQUENCE [LARGE SCALE GENOMIC DNA]</scope>
    <source>
        <strain evidence="14 16">FDAARGOS_1026</strain>
    </source>
</reference>
<keyword evidence="7 8" id="KW-0998">Cell outer membrane</keyword>
<comment type="subcellular location">
    <subcellularLocation>
        <location evidence="1 8">Cell outer membrane</location>
        <topology evidence="1 8">Multi-pass membrane protein</topology>
    </subcellularLocation>
</comment>
<evidence type="ECO:0000256" key="4">
    <source>
        <dbReference type="ARBA" id="ARBA00022692"/>
    </source>
</evidence>
<dbReference type="InterPro" id="IPR012910">
    <property type="entry name" value="Plug_dom"/>
</dbReference>
<feature type="signal peptide" evidence="10">
    <location>
        <begin position="1"/>
        <end position="27"/>
    </location>
</feature>
<keyword evidence="6 8" id="KW-0472">Membrane</keyword>
<dbReference type="PANTHER" id="PTHR30069:SF40">
    <property type="entry name" value="TONB-DEPENDENT RECEPTOR NMB0964-RELATED"/>
    <property type="match status" value="1"/>
</dbReference>
<evidence type="ECO:0000256" key="6">
    <source>
        <dbReference type="ARBA" id="ARBA00023136"/>
    </source>
</evidence>
<evidence type="ECO:0000256" key="7">
    <source>
        <dbReference type="ARBA" id="ARBA00023237"/>
    </source>
</evidence>
<keyword evidence="4 8" id="KW-0812">Transmembrane</keyword>
<keyword evidence="16" id="KW-1185">Reference proteome</keyword>
<organism evidence="13 15">
    <name type="scientific">Brevundimonas diminuta</name>
    <name type="common">Pseudomonas diminuta</name>
    <dbReference type="NCBI Taxonomy" id="293"/>
    <lineage>
        <taxon>Bacteria</taxon>
        <taxon>Pseudomonadati</taxon>
        <taxon>Pseudomonadota</taxon>
        <taxon>Alphaproteobacteria</taxon>
        <taxon>Caulobacterales</taxon>
        <taxon>Caulobacteraceae</taxon>
        <taxon>Brevundimonas</taxon>
    </lineage>
</organism>
<evidence type="ECO:0000313" key="13">
    <source>
        <dbReference type="EMBL" id="QAT15101.1"/>
    </source>
</evidence>
<dbReference type="PANTHER" id="PTHR30069">
    <property type="entry name" value="TONB-DEPENDENT OUTER MEMBRANE RECEPTOR"/>
    <property type="match status" value="1"/>
</dbReference>
<dbReference type="InterPro" id="IPR039426">
    <property type="entry name" value="TonB-dep_rcpt-like"/>
</dbReference>
<dbReference type="EMBL" id="CP066026">
    <property type="protein sequence ID" value="QQB87516.1"/>
    <property type="molecule type" value="Genomic_DNA"/>
</dbReference>
<name>A0A410NZ59_BREDI</name>
<evidence type="ECO:0000256" key="9">
    <source>
        <dbReference type="RuleBase" id="RU003357"/>
    </source>
</evidence>
<evidence type="ECO:0000259" key="11">
    <source>
        <dbReference type="Pfam" id="PF00593"/>
    </source>
</evidence>
<evidence type="ECO:0000256" key="1">
    <source>
        <dbReference type="ARBA" id="ARBA00004571"/>
    </source>
</evidence>
<evidence type="ECO:0000313" key="15">
    <source>
        <dbReference type="Proteomes" id="UP000287388"/>
    </source>
</evidence>
<dbReference type="GO" id="GO:0044718">
    <property type="term" value="P:siderophore transmembrane transport"/>
    <property type="evidence" value="ECO:0007669"/>
    <property type="project" value="TreeGrafter"/>
</dbReference>
<accession>A0A410NZ59</accession>
<proteinExistence type="inferred from homology"/>
<dbReference type="GO" id="GO:0015344">
    <property type="term" value="F:siderophore uptake transmembrane transporter activity"/>
    <property type="evidence" value="ECO:0007669"/>
    <property type="project" value="TreeGrafter"/>
</dbReference>
<dbReference type="Pfam" id="PF00593">
    <property type="entry name" value="TonB_dep_Rec_b-barrel"/>
    <property type="match status" value="1"/>
</dbReference>
<gene>
    <name evidence="13" type="ORF">EQG53_12450</name>
    <name evidence="14" type="ORF">I6H83_10000</name>
</gene>
<dbReference type="RefSeq" id="WP_046652897.1">
    <property type="nucleotide sequence ID" value="NZ_BJNC01000026.1"/>
</dbReference>
<dbReference type="PROSITE" id="PS52016">
    <property type="entry name" value="TONB_DEPENDENT_REC_3"/>
    <property type="match status" value="1"/>
</dbReference>
<dbReference type="InterPro" id="IPR000531">
    <property type="entry name" value="Beta-barrel_TonB"/>
</dbReference>
<reference evidence="13 15" key="1">
    <citation type="submission" date="2019-01" db="EMBL/GenBank/DDBJ databases">
        <title>Brevundimonas diminuta Genome sequencing and assembly.</title>
        <authorList>
            <person name="Chen H."/>
        </authorList>
    </citation>
    <scope>NUCLEOTIDE SEQUENCE [LARGE SCALE GENOMIC DNA]</scope>
    <source>
        <strain evidence="13">ATCC</strain>
        <strain evidence="15">ATCC(B) 19146</strain>
    </source>
</reference>
<evidence type="ECO:0000313" key="14">
    <source>
        <dbReference type="EMBL" id="QQB87516.1"/>
    </source>
</evidence>
<feature type="chain" id="PRO_5019585748" evidence="10">
    <location>
        <begin position="28"/>
        <end position="684"/>
    </location>
</feature>
<dbReference type="Pfam" id="PF07715">
    <property type="entry name" value="Plug"/>
    <property type="match status" value="1"/>
</dbReference>
<dbReference type="Proteomes" id="UP000287388">
    <property type="component" value="Chromosome"/>
</dbReference>
<dbReference type="Gene3D" id="2.170.130.10">
    <property type="entry name" value="TonB-dependent receptor, plug domain"/>
    <property type="match status" value="1"/>
</dbReference>
<keyword evidence="2 8" id="KW-0813">Transport</keyword>
<evidence type="ECO:0000256" key="10">
    <source>
        <dbReference type="SAM" id="SignalP"/>
    </source>
</evidence>
<dbReference type="Proteomes" id="UP000596117">
    <property type="component" value="Chromosome"/>
</dbReference>
<dbReference type="GO" id="GO:0009279">
    <property type="term" value="C:cell outer membrane"/>
    <property type="evidence" value="ECO:0007669"/>
    <property type="project" value="UniProtKB-SubCell"/>
</dbReference>
<dbReference type="AlphaFoldDB" id="A0A410NZ59"/>
<protein>
    <submittedName>
        <fullName evidence="13">TonB-dependent receptor</fullName>
    </submittedName>
</protein>
<evidence type="ECO:0000256" key="2">
    <source>
        <dbReference type="ARBA" id="ARBA00022448"/>
    </source>
</evidence>
<evidence type="ECO:0000313" key="16">
    <source>
        <dbReference type="Proteomes" id="UP000596117"/>
    </source>
</evidence>
<dbReference type="InterPro" id="IPR037066">
    <property type="entry name" value="Plug_dom_sf"/>
</dbReference>